<dbReference type="CDD" id="cd02009">
    <property type="entry name" value="TPP_SHCHC_synthase"/>
    <property type="match status" value="1"/>
</dbReference>
<dbReference type="GO" id="GO:0000287">
    <property type="term" value="F:magnesium ion binding"/>
    <property type="evidence" value="ECO:0007669"/>
    <property type="project" value="UniProtKB-UniRule"/>
</dbReference>
<dbReference type="NCBIfam" id="TIGR00173">
    <property type="entry name" value="menD"/>
    <property type="match status" value="1"/>
</dbReference>
<feature type="domain" description="Thiamine pyrophosphate enzyme N-terminal TPP-binding" evidence="8">
    <location>
        <begin position="8"/>
        <end position="120"/>
    </location>
</feature>
<dbReference type="UniPathway" id="UPA00079"/>
<proteinExistence type="inferred from homology"/>
<comment type="cofactor">
    <cofactor evidence="6">
        <name>Mg(2+)</name>
        <dbReference type="ChEBI" id="CHEBI:18420"/>
    </cofactor>
    <cofactor evidence="6">
        <name>Mn(2+)</name>
        <dbReference type="ChEBI" id="CHEBI:29035"/>
    </cofactor>
</comment>
<evidence type="ECO:0000313" key="10">
    <source>
        <dbReference type="Proteomes" id="UP000030466"/>
    </source>
</evidence>
<keyword evidence="3 6" id="KW-0460">Magnesium</keyword>
<dbReference type="Pfam" id="PF02776">
    <property type="entry name" value="TPP_enzyme_N"/>
    <property type="match status" value="1"/>
</dbReference>
<dbReference type="InterPro" id="IPR012001">
    <property type="entry name" value="Thiamin_PyroP_enz_TPP-bd_dom"/>
</dbReference>
<protein>
    <recommendedName>
        <fullName evidence="6">2-succinyl-5-enolpyruvyl-6-hydroxy-3-cyclohexene-1-carboxylate synthase</fullName>
        <shortName evidence="6">SEPHCHC synthase</shortName>
        <ecNumber evidence="6">2.2.1.9</ecNumber>
    </recommendedName>
    <alternativeName>
        <fullName evidence="6">Menaquinone biosynthesis protein MenD</fullName>
    </alternativeName>
</protein>
<comment type="similarity">
    <text evidence="6">Belongs to the TPP enzyme family. MenD subfamily.</text>
</comment>
<dbReference type="OrthoDB" id="9791859at2"/>
<dbReference type="GO" id="GO:0009234">
    <property type="term" value="P:menaquinone biosynthetic process"/>
    <property type="evidence" value="ECO:0007669"/>
    <property type="project" value="UniProtKB-UniRule"/>
</dbReference>
<evidence type="ECO:0000256" key="4">
    <source>
        <dbReference type="ARBA" id="ARBA00023052"/>
    </source>
</evidence>
<dbReference type="PIRSF" id="PIRSF004983">
    <property type="entry name" value="MenD"/>
    <property type="match status" value="1"/>
</dbReference>
<comment type="subunit">
    <text evidence="6">Homodimer.</text>
</comment>
<reference evidence="9 10" key="1">
    <citation type="journal article" date="2003" name="Int. J. Syst. Evol. Microbiol.">
        <title>Kocuria polaris sp. nov., an orange-pigmented psychrophilic bacterium isolated from an Antarctic cyanobacterial mat sample.</title>
        <authorList>
            <person name="Reddy G.S."/>
            <person name="Prakash J.S."/>
            <person name="Prabahar V."/>
            <person name="Matsumoto G.I."/>
            <person name="Stackebrandt E."/>
            <person name="Shivaji S."/>
        </authorList>
    </citation>
    <scope>NUCLEOTIDE SEQUENCE [LARGE SCALE GENOMIC DNA]</scope>
    <source>
        <strain evidence="9 10">CMS 76or</strain>
    </source>
</reference>
<dbReference type="UniPathway" id="UPA01057">
    <property type="reaction ID" value="UER00164"/>
</dbReference>
<feature type="region of interest" description="Disordered" evidence="7">
    <location>
        <begin position="576"/>
        <end position="598"/>
    </location>
</feature>
<dbReference type="PANTHER" id="PTHR42916">
    <property type="entry name" value="2-SUCCINYL-5-ENOLPYRUVYL-6-HYDROXY-3-CYCLOHEXENE-1-CARBOXYLATE SYNTHASE"/>
    <property type="match status" value="1"/>
</dbReference>
<dbReference type="GO" id="GO:0030976">
    <property type="term" value="F:thiamine pyrophosphate binding"/>
    <property type="evidence" value="ECO:0007669"/>
    <property type="project" value="UniProtKB-UniRule"/>
</dbReference>
<feature type="compositionally biased region" description="Low complexity" evidence="7">
    <location>
        <begin position="576"/>
        <end position="587"/>
    </location>
</feature>
<dbReference type="PANTHER" id="PTHR42916:SF1">
    <property type="entry name" value="PROTEIN PHYLLO, CHLOROPLASTIC"/>
    <property type="match status" value="1"/>
</dbReference>
<dbReference type="InterPro" id="IPR029061">
    <property type="entry name" value="THDP-binding"/>
</dbReference>
<dbReference type="Gene3D" id="3.40.50.970">
    <property type="match status" value="2"/>
</dbReference>
<comment type="catalytic activity">
    <reaction evidence="6">
        <text>isochorismate + 2-oxoglutarate + H(+) = 5-enolpyruvoyl-6-hydroxy-2-succinyl-cyclohex-3-ene-1-carboxylate + CO2</text>
        <dbReference type="Rhea" id="RHEA:25593"/>
        <dbReference type="ChEBI" id="CHEBI:15378"/>
        <dbReference type="ChEBI" id="CHEBI:16526"/>
        <dbReference type="ChEBI" id="CHEBI:16810"/>
        <dbReference type="ChEBI" id="CHEBI:29780"/>
        <dbReference type="ChEBI" id="CHEBI:58818"/>
        <dbReference type="EC" id="2.2.1.9"/>
    </reaction>
</comment>
<dbReference type="GO" id="GO:0030145">
    <property type="term" value="F:manganese ion binding"/>
    <property type="evidence" value="ECO:0007669"/>
    <property type="project" value="UniProtKB-UniRule"/>
</dbReference>
<evidence type="ECO:0000256" key="1">
    <source>
        <dbReference type="ARBA" id="ARBA00022679"/>
    </source>
</evidence>
<keyword evidence="4 6" id="KW-0786">Thiamine pyrophosphate</keyword>
<dbReference type="EC" id="2.2.1.9" evidence="6"/>
<evidence type="ECO:0000256" key="2">
    <source>
        <dbReference type="ARBA" id="ARBA00022723"/>
    </source>
</evidence>
<dbReference type="EMBL" id="JSUH01000004">
    <property type="protein sequence ID" value="KHD98135.1"/>
    <property type="molecule type" value="Genomic_DNA"/>
</dbReference>
<comment type="cofactor">
    <cofactor evidence="6">
        <name>thiamine diphosphate</name>
        <dbReference type="ChEBI" id="CHEBI:58937"/>
    </cofactor>
    <text evidence="6">Binds 1 thiamine pyrophosphate per subunit.</text>
</comment>
<keyword evidence="1 6" id="KW-0808">Transferase</keyword>
<evidence type="ECO:0000259" key="8">
    <source>
        <dbReference type="Pfam" id="PF02776"/>
    </source>
</evidence>
<comment type="pathway">
    <text evidence="6">Quinol/quinone metabolism; 1,4-dihydroxy-2-naphthoate biosynthesis; 1,4-dihydroxy-2-naphthoate from chorismate: step 2/7.</text>
</comment>
<organism evidence="9 10">
    <name type="scientific">Kocuria rosea subsp. polaris</name>
    <dbReference type="NCBI Taxonomy" id="136273"/>
    <lineage>
        <taxon>Bacteria</taxon>
        <taxon>Bacillati</taxon>
        <taxon>Actinomycetota</taxon>
        <taxon>Actinomycetes</taxon>
        <taxon>Micrococcales</taxon>
        <taxon>Micrococcaceae</taxon>
        <taxon>Kocuria</taxon>
    </lineage>
</organism>
<evidence type="ECO:0000256" key="7">
    <source>
        <dbReference type="SAM" id="MobiDB-lite"/>
    </source>
</evidence>
<evidence type="ECO:0000313" key="9">
    <source>
        <dbReference type="EMBL" id="KHD98135.1"/>
    </source>
</evidence>
<dbReference type="InterPro" id="IPR004433">
    <property type="entry name" value="MenaQ_synth_MenD"/>
</dbReference>
<dbReference type="AlphaFoldDB" id="A0A0A6VT63"/>
<keyword evidence="6" id="KW-0474">Menaquinone biosynthesis</keyword>
<evidence type="ECO:0000256" key="6">
    <source>
        <dbReference type="HAMAP-Rule" id="MF_01659"/>
    </source>
</evidence>
<sequence>MTTPSLDTARTVLEELVAAGMRHLVVAPGSRSAPLAYAAAAAQAAGALEVHVRVDERSAAFTALGIARATGRPAGVLTTSGTAVGNLLPAVLEADHAEVPLVVLSADRPPELRGTGANQTTRQPGIFGDHVRAAVDLLPDDDVPARLEEVLAALAGRGPQGPRPAGPVHLNVALREPLHPAPEDGPVLAARARLLAARTGARPDPGPAAVAAGPVAVPPPDAGTARSVVVAGDGAGPDAARFAEACGLPLLAEPSSNARSGPHAVGAYRLLLDSPLGRRIERVLLVGRPTLSRPVGALLAREGVATAAVRPAPVAWYEPGRRRERVLTSWAEAAAFTGRGAPGWAQAWREAGAAADGAVAGLLAAEPPGRATGPAVAAAVWEACRRDGAVLLAGSSNPVRDLDLAARPGPASPLVLANRGLAGIDGTVATAAGAALGGDRPVRALLGDLTFLHDVSSLLLGPGEREPDLQLVVLNDGGGGIFTTLEHGVLGEQEEYRAVVERFFGTPHEARLDALCAGYGVAHRRAAGVAELEQALAATVRGRSVLEVVVDRRGLRDLHARIRAAVARAAAEAAAQDMAQDTAQDTAPDNGAGGRTGR</sequence>
<keyword evidence="5 6" id="KW-0464">Manganese</keyword>
<dbReference type="HAMAP" id="MF_01659">
    <property type="entry name" value="MenD"/>
    <property type="match status" value="1"/>
</dbReference>
<dbReference type="SUPFAM" id="SSF52518">
    <property type="entry name" value="Thiamin diphosphate-binding fold (THDP-binding)"/>
    <property type="match status" value="2"/>
</dbReference>
<dbReference type="Gene3D" id="3.40.50.1220">
    <property type="entry name" value="TPP-binding domain"/>
    <property type="match status" value="1"/>
</dbReference>
<gene>
    <name evidence="6" type="primary">menD</name>
    <name evidence="9" type="ORF">GY22_06215</name>
</gene>
<name>A0A0A6VT63_KOCRO</name>
<accession>A0A0A6VT63</accession>
<comment type="caution">
    <text evidence="9">The sequence shown here is derived from an EMBL/GenBank/DDBJ whole genome shotgun (WGS) entry which is preliminary data.</text>
</comment>
<dbReference type="RefSeq" id="WP_035924987.1">
    <property type="nucleotide sequence ID" value="NZ_JSUH01000004.1"/>
</dbReference>
<keyword evidence="10" id="KW-1185">Reference proteome</keyword>
<keyword evidence="2 6" id="KW-0479">Metal-binding</keyword>
<dbReference type="Proteomes" id="UP000030466">
    <property type="component" value="Unassembled WGS sequence"/>
</dbReference>
<evidence type="ECO:0000256" key="5">
    <source>
        <dbReference type="ARBA" id="ARBA00023211"/>
    </source>
</evidence>
<dbReference type="GO" id="GO:0070204">
    <property type="term" value="F:2-succinyl-5-enolpyruvyl-6-hydroxy-3-cyclohexene-1-carboxylic-acid synthase activity"/>
    <property type="evidence" value="ECO:0007669"/>
    <property type="project" value="UniProtKB-UniRule"/>
</dbReference>
<evidence type="ECO:0000256" key="3">
    <source>
        <dbReference type="ARBA" id="ARBA00022842"/>
    </source>
</evidence>
<comment type="pathway">
    <text evidence="6">Quinol/quinone metabolism; menaquinone biosynthesis.</text>
</comment>
<comment type="function">
    <text evidence="6">Catalyzes the thiamine diphosphate-dependent decarboxylation of 2-oxoglutarate and the subsequent addition of the resulting succinic semialdehyde-thiamine pyrophosphate anion to isochorismate to yield 2-succinyl-5-enolpyruvyl-6-hydroxy-3-cyclohexene-1-carboxylate (SEPHCHC).</text>
</comment>
<dbReference type="CDD" id="cd07037">
    <property type="entry name" value="TPP_PYR_MenD"/>
    <property type="match status" value="1"/>
</dbReference>